<accession>A0A1H4GQ97</accession>
<keyword evidence="2" id="KW-1185">Reference proteome</keyword>
<sequence>MPLHGCSPISFNPVELALEGKLSVHQITFIHSDMSLVMFTKERRARSRMGEKGGGEAGTSIFVAIHFLLKGFQGAAQIASY</sequence>
<dbReference type="Proteomes" id="UP000242469">
    <property type="component" value="Unassembled WGS sequence"/>
</dbReference>
<dbReference type="AlphaFoldDB" id="A0A1H4GQ97"/>
<evidence type="ECO:0000313" key="1">
    <source>
        <dbReference type="EMBL" id="SEB11829.1"/>
    </source>
</evidence>
<gene>
    <name evidence="1" type="ORF">SAMN02745729_11924</name>
</gene>
<proteinExistence type="predicted"/>
<dbReference type="STRING" id="1122198.SAMN02745729_11924"/>
<reference evidence="2" key="1">
    <citation type="submission" date="2016-10" db="EMBL/GenBank/DDBJ databases">
        <authorList>
            <person name="Varghese N."/>
            <person name="Submissions S."/>
        </authorList>
    </citation>
    <scope>NUCLEOTIDE SEQUENCE [LARGE SCALE GENOMIC DNA]</scope>
    <source>
        <strain evidence="2">DSM 11526</strain>
    </source>
</reference>
<protein>
    <submittedName>
        <fullName evidence="1">Uncharacterized protein</fullName>
    </submittedName>
</protein>
<name>A0A1H4GQ97_9GAMM</name>
<organism evidence="1 2">
    <name type="scientific">Marinobacterium iners DSM 11526</name>
    <dbReference type="NCBI Taxonomy" id="1122198"/>
    <lineage>
        <taxon>Bacteria</taxon>
        <taxon>Pseudomonadati</taxon>
        <taxon>Pseudomonadota</taxon>
        <taxon>Gammaproteobacteria</taxon>
        <taxon>Oceanospirillales</taxon>
        <taxon>Oceanospirillaceae</taxon>
        <taxon>Marinobacterium</taxon>
    </lineage>
</organism>
<evidence type="ECO:0000313" key="2">
    <source>
        <dbReference type="Proteomes" id="UP000242469"/>
    </source>
</evidence>
<dbReference type="EMBL" id="FNRJ01000019">
    <property type="protein sequence ID" value="SEB11829.1"/>
    <property type="molecule type" value="Genomic_DNA"/>
</dbReference>